<evidence type="ECO:0000313" key="1">
    <source>
        <dbReference type="EMBL" id="KAJ7569795.1"/>
    </source>
</evidence>
<proteinExistence type="predicted"/>
<organism evidence="1 2">
    <name type="scientific">Diphasiastrum complanatum</name>
    <name type="common">Issler's clubmoss</name>
    <name type="synonym">Lycopodium complanatum</name>
    <dbReference type="NCBI Taxonomy" id="34168"/>
    <lineage>
        <taxon>Eukaryota</taxon>
        <taxon>Viridiplantae</taxon>
        <taxon>Streptophyta</taxon>
        <taxon>Embryophyta</taxon>
        <taxon>Tracheophyta</taxon>
        <taxon>Lycopodiopsida</taxon>
        <taxon>Lycopodiales</taxon>
        <taxon>Lycopodiaceae</taxon>
        <taxon>Lycopodioideae</taxon>
        <taxon>Diphasiastrum</taxon>
    </lineage>
</organism>
<dbReference type="Proteomes" id="UP001162992">
    <property type="component" value="Chromosome 1"/>
</dbReference>
<name>A0ACC2ETV9_DIPCM</name>
<evidence type="ECO:0000313" key="2">
    <source>
        <dbReference type="Proteomes" id="UP001162992"/>
    </source>
</evidence>
<sequence>MYGKKASQLCQELSRIEDDQLHPFNNDLFNQVLEESNEHFYQLESRMTKMHADGLDLQTTQNQDYYGGLIHHLSLLRNKRCLLTYIYQRTQNIQRLRWQLGAVLPEDIQERLNHFEKEYFKSYSDLIGSYMTSIDLDLVVDVTPPKDPYIQVRVMDDVGEVFLDDQSTSLLRNSIHLMKRTEAEPLISQGLLEEFAG</sequence>
<protein>
    <submittedName>
        <fullName evidence="1">Uncharacterized protein</fullName>
    </submittedName>
</protein>
<dbReference type="EMBL" id="CM055092">
    <property type="protein sequence ID" value="KAJ7569795.1"/>
    <property type="molecule type" value="Genomic_DNA"/>
</dbReference>
<gene>
    <name evidence="1" type="ORF">O6H91_01G094400</name>
</gene>
<comment type="caution">
    <text evidence="1">The sequence shown here is derived from an EMBL/GenBank/DDBJ whole genome shotgun (WGS) entry which is preliminary data.</text>
</comment>
<accession>A0ACC2ETV9</accession>
<reference evidence="2" key="1">
    <citation type="journal article" date="2024" name="Proc. Natl. Acad. Sci. U.S.A.">
        <title>Extraordinary preservation of gene collinearity over three hundred million years revealed in homosporous lycophytes.</title>
        <authorList>
            <person name="Li C."/>
            <person name="Wickell D."/>
            <person name="Kuo L.Y."/>
            <person name="Chen X."/>
            <person name="Nie B."/>
            <person name="Liao X."/>
            <person name="Peng D."/>
            <person name="Ji J."/>
            <person name="Jenkins J."/>
            <person name="Williams M."/>
            <person name="Shu S."/>
            <person name="Plott C."/>
            <person name="Barry K."/>
            <person name="Rajasekar S."/>
            <person name="Grimwood J."/>
            <person name="Han X."/>
            <person name="Sun S."/>
            <person name="Hou Z."/>
            <person name="He W."/>
            <person name="Dai G."/>
            <person name="Sun C."/>
            <person name="Schmutz J."/>
            <person name="Leebens-Mack J.H."/>
            <person name="Li F.W."/>
            <person name="Wang L."/>
        </authorList>
    </citation>
    <scope>NUCLEOTIDE SEQUENCE [LARGE SCALE GENOMIC DNA]</scope>
    <source>
        <strain evidence="2">cv. PW_Plant_1</strain>
    </source>
</reference>
<keyword evidence="2" id="KW-1185">Reference proteome</keyword>